<gene>
    <name evidence="4" type="ORF">NCTC1542_02924</name>
</gene>
<reference evidence="4 5" key="1">
    <citation type="submission" date="2018-06" db="EMBL/GenBank/DDBJ databases">
        <authorList>
            <consortium name="Pathogen Informatics"/>
            <person name="Doyle S."/>
        </authorList>
    </citation>
    <scope>NUCLEOTIDE SEQUENCE [LARGE SCALE GENOMIC DNA]</scope>
    <source>
        <strain evidence="4 5">NCTC1542</strain>
    </source>
</reference>
<sequence length="183" mass="19212">MSGPEQPWWARPGGAPLPGGAPPPGTPRPRPSWTPPPGRQPSTPHPQYQRPVPPPHRQPQPAPRTPSPRGPEPSDRRLLIGAAAAVVALAVIGAGLWAWSSADANSTRLDVHQAESGVAQILSDPINGYGANRVAAVACNNGKDPVVRAGATFTCAVEINDTLRRVNVEFTDNNGTYAVDGPR</sequence>
<protein>
    <submittedName>
        <fullName evidence="4">Conserved membrane protein of uncharacterized function</fullName>
    </submittedName>
</protein>
<feature type="domain" description="DUF4333" evidence="3">
    <location>
        <begin position="96"/>
        <end position="175"/>
    </location>
</feature>
<keyword evidence="2" id="KW-1133">Transmembrane helix</keyword>
<evidence type="ECO:0000256" key="2">
    <source>
        <dbReference type="SAM" id="Phobius"/>
    </source>
</evidence>
<keyword evidence="2" id="KW-0472">Membrane</keyword>
<dbReference type="InterPro" id="IPR025637">
    <property type="entry name" value="DUF4333"/>
</dbReference>
<feature type="compositionally biased region" description="Pro residues" evidence="1">
    <location>
        <begin position="51"/>
        <end position="71"/>
    </location>
</feature>
<dbReference type="Pfam" id="PF14230">
    <property type="entry name" value="DUF4333"/>
    <property type="match status" value="1"/>
</dbReference>
<proteinExistence type="predicted"/>
<evidence type="ECO:0000313" key="5">
    <source>
        <dbReference type="Proteomes" id="UP000255389"/>
    </source>
</evidence>
<evidence type="ECO:0000313" key="4">
    <source>
        <dbReference type="EMBL" id="STZ88146.1"/>
    </source>
</evidence>
<feature type="compositionally biased region" description="Pro residues" evidence="1">
    <location>
        <begin position="19"/>
        <end position="39"/>
    </location>
</feature>
<feature type="transmembrane region" description="Helical" evidence="2">
    <location>
        <begin position="78"/>
        <end position="99"/>
    </location>
</feature>
<dbReference type="EMBL" id="UGQY01000003">
    <property type="protein sequence ID" value="STZ88146.1"/>
    <property type="molecule type" value="Genomic_DNA"/>
</dbReference>
<dbReference type="Proteomes" id="UP000255389">
    <property type="component" value="Unassembled WGS sequence"/>
</dbReference>
<name>A0A378UT42_MYCFO</name>
<keyword evidence="2" id="KW-0812">Transmembrane</keyword>
<organism evidence="4 5">
    <name type="scientific">Mycolicibacterium fortuitum</name>
    <name type="common">Mycobacterium fortuitum</name>
    <dbReference type="NCBI Taxonomy" id="1766"/>
    <lineage>
        <taxon>Bacteria</taxon>
        <taxon>Bacillati</taxon>
        <taxon>Actinomycetota</taxon>
        <taxon>Actinomycetes</taxon>
        <taxon>Mycobacteriales</taxon>
        <taxon>Mycobacteriaceae</taxon>
        <taxon>Mycolicibacterium</taxon>
    </lineage>
</organism>
<evidence type="ECO:0000259" key="3">
    <source>
        <dbReference type="Pfam" id="PF14230"/>
    </source>
</evidence>
<accession>A0A378UT42</accession>
<dbReference type="AlphaFoldDB" id="A0A378UT42"/>
<evidence type="ECO:0000256" key="1">
    <source>
        <dbReference type="SAM" id="MobiDB-lite"/>
    </source>
</evidence>
<feature type="region of interest" description="Disordered" evidence="1">
    <location>
        <begin position="1"/>
        <end position="75"/>
    </location>
</feature>